<dbReference type="InterPro" id="IPR036869">
    <property type="entry name" value="J_dom_sf"/>
</dbReference>
<dbReference type="InterPro" id="IPR001623">
    <property type="entry name" value="DnaJ_domain"/>
</dbReference>
<dbReference type="Pfam" id="PF00076">
    <property type="entry name" value="RRM_1"/>
    <property type="match status" value="1"/>
</dbReference>
<dbReference type="FunCoup" id="A0A6J0BTG1">
    <property type="interactions" value="1606"/>
</dbReference>
<dbReference type="InterPro" id="IPR012677">
    <property type="entry name" value="Nucleotide-bd_a/b_plait_sf"/>
</dbReference>
<evidence type="ECO:0000256" key="1">
    <source>
        <dbReference type="ARBA" id="ARBA00004123"/>
    </source>
</evidence>
<dbReference type="Gene3D" id="1.10.287.110">
    <property type="entry name" value="DnaJ domain"/>
    <property type="match status" value="1"/>
</dbReference>
<dbReference type="InParanoid" id="A0A6J0BTG1"/>
<keyword evidence="6" id="KW-0539">Nucleus</keyword>
<dbReference type="AlphaFoldDB" id="A0A6J0BTG1"/>
<keyword evidence="11" id="KW-1185">Reference proteome</keyword>
<dbReference type="PANTHER" id="PTHR44313">
    <property type="entry name" value="DNAJ HOMOLOG SUBFAMILY C MEMBER 17"/>
    <property type="match status" value="1"/>
</dbReference>
<evidence type="ECO:0000256" key="6">
    <source>
        <dbReference type="ARBA" id="ARBA00023242"/>
    </source>
</evidence>
<dbReference type="InterPro" id="IPR000504">
    <property type="entry name" value="RRM_dom"/>
</dbReference>
<dbReference type="SUPFAM" id="SSF54928">
    <property type="entry name" value="RNA-binding domain, RBD"/>
    <property type="match status" value="1"/>
</dbReference>
<feature type="domain" description="J" evidence="10">
    <location>
        <begin position="8"/>
        <end position="73"/>
    </location>
</feature>
<dbReference type="Gene3D" id="3.30.70.330">
    <property type="match status" value="1"/>
</dbReference>
<evidence type="ECO:0000256" key="3">
    <source>
        <dbReference type="ARBA" id="ARBA00022490"/>
    </source>
</evidence>
<dbReference type="PROSITE" id="PS50076">
    <property type="entry name" value="DNAJ_2"/>
    <property type="match status" value="1"/>
</dbReference>
<keyword evidence="5" id="KW-0143">Chaperone</keyword>
<dbReference type="InterPro" id="IPR034254">
    <property type="entry name" value="DNAJC17_RRM"/>
</dbReference>
<gene>
    <name evidence="12" type="primary">LOC107222717</name>
</gene>
<keyword evidence="3" id="KW-0963">Cytoplasm</keyword>
<feature type="coiled-coil region" evidence="9">
    <location>
        <begin position="76"/>
        <end position="138"/>
    </location>
</feature>
<accession>A0A6J0BTG1</accession>
<protein>
    <recommendedName>
        <fullName evidence="8">DnaJ homolog subfamily C member 17</fullName>
    </recommendedName>
</protein>
<comment type="subcellular location">
    <subcellularLocation>
        <location evidence="2">Cytoplasm</location>
    </subcellularLocation>
    <subcellularLocation>
        <location evidence="1">Nucleus</location>
    </subcellularLocation>
</comment>
<dbReference type="SMART" id="SM00271">
    <property type="entry name" value="DnaJ"/>
    <property type="match status" value="1"/>
</dbReference>
<evidence type="ECO:0000256" key="9">
    <source>
        <dbReference type="SAM" id="Coils"/>
    </source>
</evidence>
<keyword evidence="4" id="KW-0694">RNA-binding</keyword>
<evidence type="ECO:0000256" key="5">
    <source>
        <dbReference type="ARBA" id="ARBA00023186"/>
    </source>
</evidence>
<dbReference type="PRINTS" id="PR00625">
    <property type="entry name" value="JDOMAIN"/>
</dbReference>
<comment type="function">
    <text evidence="7">May negatively affect PAX8-induced thyroglobulin/TG transcription.</text>
</comment>
<dbReference type="FunFam" id="1.10.287.110:FF:000059">
    <property type="entry name" value="dnaJ homolog subfamily C member 17"/>
    <property type="match status" value="1"/>
</dbReference>
<dbReference type="CDD" id="cd06257">
    <property type="entry name" value="DnaJ"/>
    <property type="match status" value="1"/>
</dbReference>
<evidence type="ECO:0000259" key="10">
    <source>
        <dbReference type="PROSITE" id="PS50076"/>
    </source>
</evidence>
<dbReference type="GO" id="GO:0003723">
    <property type="term" value="F:RNA binding"/>
    <property type="evidence" value="ECO:0007669"/>
    <property type="project" value="UniProtKB-KW"/>
</dbReference>
<dbReference type="RefSeq" id="XP_015517689.1">
    <property type="nucleotide sequence ID" value="XM_015662203.2"/>
</dbReference>
<dbReference type="Proteomes" id="UP000829291">
    <property type="component" value="Chromosome 4"/>
</dbReference>
<evidence type="ECO:0000256" key="4">
    <source>
        <dbReference type="ARBA" id="ARBA00022884"/>
    </source>
</evidence>
<evidence type="ECO:0000313" key="12">
    <source>
        <dbReference type="RefSeq" id="XP_015517689.1"/>
    </source>
</evidence>
<dbReference type="OrthoDB" id="259708at2759"/>
<sequence>MDNLMDLDLYELVGSVSTATIKDIKTAYRKKALSCHPDKNPDNPKAAELFHQLSRALEILTDESARAAYDKVINAKVQAKLRSKQLDSKRKKLKEDLEAREEAYRKSQIQGENTKTDEQRLQDEIERLRTEGSKQVEEEVAFVRQQVLEELRKMRGTAGKSQSSNLNERRVKIKWKAAKDDPLNGGYDSSTLHQILSKHGDINILVVSSNKKGRALVEYARTDAAEMAIQIEKGLVSNPITLEWVCKPEMKTACDPSNIIGSLPKSRTLLFPSQDTSTSKPSMNFPSYSSAPNIFNVQNKISDLEFETSVLSNLRRAEERKRLIEKLTQEDG</sequence>
<dbReference type="CDD" id="cd12429">
    <property type="entry name" value="RRM_DNAJC17"/>
    <property type="match status" value="1"/>
</dbReference>
<evidence type="ECO:0000256" key="7">
    <source>
        <dbReference type="ARBA" id="ARBA00053783"/>
    </source>
</evidence>
<dbReference type="Pfam" id="PF00226">
    <property type="entry name" value="DnaJ"/>
    <property type="match status" value="1"/>
</dbReference>
<dbReference type="SUPFAM" id="SSF46565">
    <property type="entry name" value="Chaperone J-domain"/>
    <property type="match status" value="1"/>
</dbReference>
<evidence type="ECO:0000256" key="8">
    <source>
        <dbReference type="ARBA" id="ARBA00074360"/>
    </source>
</evidence>
<dbReference type="GeneID" id="107222717"/>
<keyword evidence="9" id="KW-0175">Coiled coil</keyword>
<evidence type="ECO:0000256" key="2">
    <source>
        <dbReference type="ARBA" id="ARBA00004496"/>
    </source>
</evidence>
<organism evidence="12">
    <name type="scientific">Neodiprion lecontei</name>
    <name type="common">Redheaded pine sawfly</name>
    <dbReference type="NCBI Taxonomy" id="441921"/>
    <lineage>
        <taxon>Eukaryota</taxon>
        <taxon>Metazoa</taxon>
        <taxon>Ecdysozoa</taxon>
        <taxon>Arthropoda</taxon>
        <taxon>Hexapoda</taxon>
        <taxon>Insecta</taxon>
        <taxon>Pterygota</taxon>
        <taxon>Neoptera</taxon>
        <taxon>Endopterygota</taxon>
        <taxon>Hymenoptera</taxon>
        <taxon>Tenthredinoidea</taxon>
        <taxon>Diprionidae</taxon>
        <taxon>Diprioninae</taxon>
        <taxon>Neodiprion</taxon>
    </lineage>
</organism>
<dbReference type="KEGG" id="nlo:107222717"/>
<name>A0A6J0BTG1_NEOLC</name>
<dbReference type="InterPro" id="IPR035979">
    <property type="entry name" value="RBD_domain_sf"/>
</dbReference>
<evidence type="ECO:0000313" key="11">
    <source>
        <dbReference type="Proteomes" id="UP000829291"/>
    </source>
</evidence>
<dbReference type="GO" id="GO:0005737">
    <property type="term" value="C:cytoplasm"/>
    <property type="evidence" value="ECO:0007669"/>
    <property type="project" value="UniProtKB-SubCell"/>
</dbReference>
<dbReference type="GO" id="GO:0005681">
    <property type="term" value="C:spliceosomal complex"/>
    <property type="evidence" value="ECO:0007669"/>
    <property type="project" value="TreeGrafter"/>
</dbReference>
<dbReference type="InterPro" id="IPR052094">
    <property type="entry name" value="Pre-mRNA-splicing_ERAD"/>
</dbReference>
<dbReference type="GO" id="GO:0000390">
    <property type="term" value="P:spliceosomal complex disassembly"/>
    <property type="evidence" value="ECO:0007669"/>
    <property type="project" value="TreeGrafter"/>
</dbReference>
<dbReference type="PANTHER" id="PTHR44313:SF1">
    <property type="entry name" value="DNAJ HOMOLOG SUBFAMILY C MEMBER 17"/>
    <property type="match status" value="1"/>
</dbReference>
<proteinExistence type="predicted"/>
<reference evidence="12" key="1">
    <citation type="submission" date="2025-08" db="UniProtKB">
        <authorList>
            <consortium name="RefSeq"/>
        </authorList>
    </citation>
    <scope>IDENTIFICATION</scope>
    <source>
        <tissue evidence="12">Thorax and Abdomen</tissue>
    </source>
</reference>